<feature type="compositionally biased region" description="Basic and acidic residues" evidence="1">
    <location>
        <begin position="71"/>
        <end position="84"/>
    </location>
</feature>
<organism evidence="2 3">
    <name type="scientific">Mycobacterium pseudokansasii</name>
    <dbReference type="NCBI Taxonomy" id="2341080"/>
    <lineage>
        <taxon>Bacteria</taxon>
        <taxon>Bacillati</taxon>
        <taxon>Actinomycetota</taxon>
        <taxon>Actinomycetes</taxon>
        <taxon>Mycobacteriales</taxon>
        <taxon>Mycobacteriaceae</taxon>
        <taxon>Mycobacterium</taxon>
    </lineage>
</organism>
<feature type="region of interest" description="Disordered" evidence="1">
    <location>
        <begin position="62"/>
        <end position="84"/>
    </location>
</feature>
<dbReference type="Proteomes" id="UP000268285">
    <property type="component" value="Unassembled WGS sequence"/>
</dbReference>
<gene>
    <name evidence="2" type="ORF">LAUMK142_00808</name>
</gene>
<dbReference type="EMBL" id="UPHU01000001">
    <property type="protein sequence ID" value="VBA47538.1"/>
    <property type="molecule type" value="Genomic_DNA"/>
</dbReference>
<name>A0A498QMW5_9MYCO</name>
<evidence type="ECO:0000313" key="3">
    <source>
        <dbReference type="Proteomes" id="UP000268285"/>
    </source>
</evidence>
<proteinExistence type="predicted"/>
<evidence type="ECO:0000256" key="1">
    <source>
        <dbReference type="SAM" id="MobiDB-lite"/>
    </source>
</evidence>
<accession>A0A498QMW5</accession>
<keyword evidence="3" id="KW-1185">Reference proteome</keyword>
<reference evidence="2 3" key="1">
    <citation type="submission" date="2018-09" db="EMBL/GenBank/DDBJ databases">
        <authorList>
            <person name="Tagini F."/>
        </authorList>
    </citation>
    <scope>NUCLEOTIDE SEQUENCE [LARGE SCALE GENOMIC DNA]</scope>
    <source>
        <strain evidence="2 3">MK142</strain>
    </source>
</reference>
<evidence type="ECO:0000313" key="2">
    <source>
        <dbReference type="EMBL" id="VBA47538.1"/>
    </source>
</evidence>
<dbReference type="AlphaFoldDB" id="A0A498QMW5"/>
<sequence length="84" mass="9886">MGYSQHMRLHITVDDELVAELDRRAGSRRRSAFIAELIRRGLDDERRWDDIEAALGAIADEGHEWDDDPGEWVRRQRSDRRRVG</sequence>
<evidence type="ECO:0008006" key="4">
    <source>
        <dbReference type="Google" id="ProtNLM"/>
    </source>
</evidence>
<protein>
    <recommendedName>
        <fullName evidence="4">Ribbon-helix-helix protein CopG domain-containing protein</fullName>
    </recommendedName>
</protein>